<evidence type="ECO:0000256" key="2">
    <source>
        <dbReference type="ARBA" id="ARBA00022741"/>
    </source>
</evidence>
<accession>A0ABS7KA53</accession>
<dbReference type="Gene3D" id="3.30.450.90">
    <property type="match status" value="1"/>
</dbReference>
<dbReference type="Pfam" id="PF00437">
    <property type="entry name" value="T2SSE"/>
    <property type="match status" value="1"/>
</dbReference>
<dbReference type="InterPro" id="IPR037257">
    <property type="entry name" value="T2SS_E_N_sf"/>
</dbReference>
<dbReference type="CDD" id="cd01129">
    <property type="entry name" value="PulE-GspE-like"/>
    <property type="match status" value="1"/>
</dbReference>
<dbReference type="PROSITE" id="PS00662">
    <property type="entry name" value="T2SP_E"/>
    <property type="match status" value="1"/>
</dbReference>
<organism evidence="5 6">
    <name type="scientific">Mesobacillus maritimus</name>
    <dbReference type="NCBI Taxonomy" id="1643336"/>
    <lineage>
        <taxon>Bacteria</taxon>
        <taxon>Bacillati</taxon>
        <taxon>Bacillota</taxon>
        <taxon>Bacilli</taxon>
        <taxon>Bacillales</taxon>
        <taxon>Bacillaceae</taxon>
        <taxon>Mesobacillus</taxon>
    </lineage>
</organism>
<name>A0ABS7KA53_9BACI</name>
<evidence type="ECO:0000256" key="3">
    <source>
        <dbReference type="ARBA" id="ARBA00022840"/>
    </source>
</evidence>
<gene>
    <name evidence="5" type="primary">tadA</name>
    <name evidence="5" type="ORF">H0185_20310</name>
</gene>
<protein>
    <submittedName>
        <fullName evidence="5">Flp pilus assembly complex ATPase component TadA</fullName>
    </submittedName>
</protein>
<dbReference type="InterPro" id="IPR007831">
    <property type="entry name" value="T2SS_GspE_N"/>
</dbReference>
<dbReference type="InterPro" id="IPR001482">
    <property type="entry name" value="T2SS/T4SS_dom"/>
</dbReference>
<evidence type="ECO:0000313" key="5">
    <source>
        <dbReference type="EMBL" id="MBY0099116.1"/>
    </source>
</evidence>
<sequence>MKQTRKRLGDLIVEAGLITEEQLQEALQEKQSSQKTGDLLVKKGLITEQQLIEVLEVQLGIPHISLYGYPFDTNLFTLISKETAQRNLVVPLRREGDKLLVAMADPMDFFAVDDLRLSTGFQIEKVIATRDDIIRAVNKYYDVGEEFDELNETTKGDSGQDESITDESSPIVKLVNQILLSAVMQKASDIHIDPQETKVIVRFRVDGLLRVERTLPKQMQSMLIARLKIMSNLDITEHRVPQDGRIKVTIDYHPIDLRVSSLPTVYGEKIVMRILDLSSAITDLEKLSFNKINLERFNKLIEKPNGIMLITGPTGSGKSSTLYAALNKLNSESVNIITVEDPVEFRLEGISQIQVNTNVGMTFAAGLRAILRQDPDIVMVGEIRDRETAETAVRASLTGHLVLSTLHTNDAISSINRLIDMGVEPFLVATALSGIVAQRLVRKVCRDCGEAHEPTKAEVEMFAKRGLKIEKVMRGKGCASCSMTGYKGRIAIQEVLMINDEIRRLIMNGEPISKLRQVAIQNKTIFLVDDGLLKVKQGLTTTEEVLRVAIPE</sequence>
<comment type="similarity">
    <text evidence="1">Belongs to the GSP E family.</text>
</comment>
<feature type="domain" description="Bacterial type II secretion system protein E" evidence="4">
    <location>
        <begin position="371"/>
        <end position="385"/>
    </location>
</feature>
<reference evidence="5 6" key="1">
    <citation type="submission" date="2020-07" db="EMBL/GenBank/DDBJ databases">
        <title>Fungal Genomes of the International Space Station.</title>
        <authorList>
            <person name="Seuylemezian A."/>
            <person name="Singh N.K."/>
            <person name="Wood J."/>
            <person name="Venkateswaran K."/>
        </authorList>
    </citation>
    <scope>NUCLEOTIDE SEQUENCE [LARGE SCALE GENOMIC DNA]</scope>
    <source>
        <strain evidence="5 6">PL-B2</strain>
    </source>
</reference>
<dbReference type="RefSeq" id="WP_221875325.1">
    <property type="nucleotide sequence ID" value="NZ_JACWFH010000031.1"/>
</dbReference>
<dbReference type="Gene3D" id="3.30.300.160">
    <property type="entry name" value="Type II secretion system, protein E, N-terminal domain"/>
    <property type="match status" value="1"/>
</dbReference>
<dbReference type="PANTHER" id="PTHR30258">
    <property type="entry name" value="TYPE II SECRETION SYSTEM PROTEIN GSPE-RELATED"/>
    <property type="match status" value="1"/>
</dbReference>
<dbReference type="InterPro" id="IPR003593">
    <property type="entry name" value="AAA+_ATPase"/>
</dbReference>
<dbReference type="SUPFAM" id="SSF52540">
    <property type="entry name" value="P-loop containing nucleoside triphosphate hydrolases"/>
    <property type="match status" value="1"/>
</dbReference>
<evidence type="ECO:0000313" key="6">
    <source>
        <dbReference type="Proteomes" id="UP000769780"/>
    </source>
</evidence>
<dbReference type="InterPro" id="IPR027417">
    <property type="entry name" value="P-loop_NTPase"/>
</dbReference>
<dbReference type="Gene3D" id="3.40.50.300">
    <property type="entry name" value="P-loop containing nucleotide triphosphate hydrolases"/>
    <property type="match status" value="1"/>
</dbReference>
<evidence type="ECO:0000259" key="4">
    <source>
        <dbReference type="PROSITE" id="PS00662"/>
    </source>
</evidence>
<dbReference type="EMBL" id="JACWFH010000031">
    <property type="protein sequence ID" value="MBY0099116.1"/>
    <property type="molecule type" value="Genomic_DNA"/>
</dbReference>
<dbReference type="PANTHER" id="PTHR30258:SF1">
    <property type="entry name" value="PROTEIN TRANSPORT PROTEIN HOFB HOMOLOG"/>
    <property type="match status" value="1"/>
</dbReference>
<proteinExistence type="inferred from homology"/>
<dbReference type="SUPFAM" id="SSF160246">
    <property type="entry name" value="EspE N-terminal domain-like"/>
    <property type="match status" value="1"/>
</dbReference>
<dbReference type="Pfam" id="PF05157">
    <property type="entry name" value="MshEN"/>
    <property type="match status" value="1"/>
</dbReference>
<keyword evidence="6" id="KW-1185">Reference proteome</keyword>
<keyword evidence="3" id="KW-0067">ATP-binding</keyword>
<keyword evidence="2" id="KW-0547">Nucleotide-binding</keyword>
<comment type="caution">
    <text evidence="5">The sequence shown here is derived from an EMBL/GenBank/DDBJ whole genome shotgun (WGS) entry which is preliminary data.</text>
</comment>
<evidence type="ECO:0000256" key="1">
    <source>
        <dbReference type="ARBA" id="ARBA00006611"/>
    </source>
</evidence>
<dbReference type="SMART" id="SM00382">
    <property type="entry name" value="AAA"/>
    <property type="match status" value="1"/>
</dbReference>
<dbReference type="Proteomes" id="UP000769780">
    <property type="component" value="Unassembled WGS sequence"/>
</dbReference>